<dbReference type="OMA" id="SRSEMPP"/>
<reference evidence="2 3" key="1">
    <citation type="journal article" date="2016" name="Genome Biol. Evol.">
        <title>Divergent and convergent evolution of fungal pathogenicity.</title>
        <authorList>
            <person name="Shang Y."/>
            <person name="Xiao G."/>
            <person name="Zheng P."/>
            <person name="Cen K."/>
            <person name="Zhan S."/>
            <person name="Wang C."/>
        </authorList>
    </citation>
    <scope>NUCLEOTIDE SEQUENCE [LARGE SCALE GENOMIC DNA]</scope>
    <source>
        <strain evidence="2 3">RCEF 4871</strain>
    </source>
</reference>
<accession>A0A162M0W3</accession>
<organism evidence="2 3">
    <name type="scientific">Metarhizium rileyi (strain RCEF 4871)</name>
    <name type="common">Nomuraea rileyi</name>
    <dbReference type="NCBI Taxonomy" id="1649241"/>
    <lineage>
        <taxon>Eukaryota</taxon>
        <taxon>Fungi</taxon>
        <taxon>Dikarya</taxon>
        <taxon>Ascomycota</taxon>
        <taxon>Pezizomycotina</taxon>
        <taxon>Sordariomycetes</taxon>
        <taxon>Hypocreomycetidae</taxon>
        <taxon>Hypocreales</taxon>
        <taxon>Clavicipitaceae</taxon>
        <taxon>Metarhizium</taxon>
    </lineage>
</organism>
<keyword evidence="3" id="KW-1185">Reference proteome</keyword>
<dbReference type="STRING" id="1081105.A0A162M0W3"/>
<feature type="region of interest" description="Disordered" evidence="1">
    <location>
        <begin position="157"/>
        <end position="179"/>
    </location>
</feature>
<gene>
    <name evidence="2" type="ORF">NOR_01610</name>
</gene>
<dbReference type="AlphaFoldDB" id="A0A162M0W3"/>
<evidence type="ECO:0000256" key="1">
    <source>
        <dbReference type="SAM" id="MobiDB-lite"/>
    </source>
</evidence>
<dbReference type="Proteomes" id="UP000243498">
    <property type="component" value="Unassembled WGS sequence"/>
</dbReference>
<feature type="compositionally biased region" description="Polar residues" evidence="1">
    <location>
        <begin position="360"/>
        <end position="381"/>
    </location>
</feature>
<feature type="region of interest" description="Disordered" evidence="1">
    <location>
        <begin position="545"/>
        <end position="608"/>
    </location>
</feature>
<feature type="compositionally biased region" description="Basic and acidic residues" evidence="1">
    <location>
        <begin position="160"/>
        <end position="177"/>
    </location>
</feature>
<feature type="region of interest" description="Disordered" evidence="1">
    <location>
        <begin position="303"/>
        <end position="465"/>
    </location>
</feature>
<name>A0A162M0W3_METRR</name>
<evidence type="ECO:0000313" key="3">
    <source>
        <dbReference type="Proteomes" id="UP000243498"/>
    </source>
</evidence>
<comment type="caution">
    <text evidence="2">The sequence shown here is derived from an EMBL/GenBank/DDBJ whole genome shotgun (WGS) entry which is preliminary data.</text>
</comment>
<dbReference type="EMBL" id="AZHC01000004">
    <property type="protein sequence ID" value="OAA48360.1"/>
    <property type="molecule type" value="Genomic_DNA"/>
</dbReference>
<feature type="compositionally biased region" description="Polar residues" evidence="1">
    <location>
        <begin position="439"/>
        <end position="465"/>
    </location>
</feature>
<feature type="compositionally biased region" description="Low complexity" evidence="1">
    <location>
        <begin position="411"/>
        <end position="438"/>
    </location>
</feature>
<evidence type="ECO:0000313" key="2">
    <source>
        <dbReference type="EMBL" id="OAA48360.1"/>
    </source>
</evidence>
<dbReference type="OrthoDB" id="5225441at2759"/>
<feature type="compositionally biased region" description="Basic and acidic residues" evidence="1">
    <location>
        <begin position="303"/>
        <end position="313"/>
    </location>
</feature>
<feature type="compositionally biased region" description="Low complexity" evidence="1">
    <location>
        <begin position="315"/>
        <end position="325"/>
    </location>
</feature>
<proteinExistence type="predicted"/>
<protein>
    <submittedName>
        <fullName evidence="2">Uncharacterized protein</fullName>
    </submittedName>
</protein>
<feature type="compositionally biased region" description="Polar residues" evidence="1">
    <location>
        <begin position="336"/>
        <end position="345"/>
    </location>
</feature>
<feature type="compositionally biased region" description="Basic and acidic residues" evidence="1">
    <location>
        <begin position="545"/>
        <end position="561"/>
    </location>
</feature>
<sequence length="608" mass="65521">MLNPRTPYSVPINGSTSTLQGITYIWTEHSESPKNVRSSHLKACCSPLRNLSESTRAFASYNYEGVVSKTPDSPHHCSAASLLANPCFARILPTTRRGGPARANTEHDPRFIRSSFWAVVFAYLCRVQSLGIASAGAFTALHHTTGNMSIFAHIRKSRQKAKEHNAKLAEQNKKESDQAPYKHVPTHAAHDAFASAPPSWREADRPRIVEQNRRRSAMAASGHHMNMPGVPRVGSSLSRVSYPGEDVSVMIRMPRSYSYTGVSTIPGSLRDSREVVYAAPDMTYLHPGSLKGKEVPRAYEHHRISPASSKEEPSSVESLSGSTSSQDDLEIKPSKASRNQSSDITTAHRLHPSRARRTSDVSASQYTLSSGSRGSNNPNYSRDSRPPPSTRGFASIPATATMPPMSTGILSGAAASAAHGSNDASSSTSFTSMSRQNSFGSLPSLSNTSGSQPASAPVTRTVSSAPKSEYPINWLTIPGLESDVPTPSVGGTGRQSIVAGVAMEHNSTPQASHNDSRNSLSTDFQRAVSMRQHIWEAQASIPNHQRMDRNRAPPPVSHEDLVNVFPEQAGSEARPSKSGKSKRLSKTGGGRLVKKNRWSASEVSAVAV</sequence>